<evidence type="ECO:0000256" key="1">
    <source>
        <dbReference type="ARBA" id="ARBA00022448"/>
    </source>
</evidence>
<dbReference type="PANTHER" id="PTHR30042">
    <property type="entry name" value="POTASSIUM-TRANSPORTING ATPASE C CHAIN"/>
    <property type="match status" value="1"/>
</dbReference>
<evidence type="ECO:0000256" key="4">
    <source>
        <dbReference type="ARBA" id="ARBA00022692"/>
    </source>
</evidence>
<organism evidence="13 14">
    <name type="scientific">Luteipulveratus flavus</name>
    <dbReference type="NCBI Taxonomy" id="3031728"/>
    <lineage>
        <taxon>Bacteria</taxon>
        <taxon>Bacillati</taxon>
        <taxon>Actinomycetota</taxon>
        <taxon>Actinomycetes</taxon>
        <taxon>Micrococcales</taxon>
        <taxon>Dermacoccaceae</taxon>
        <taxon>Luteipulveratus</taxon>
    </lineage>
</organism>
<feature type="compositionally biased region" description="Low complexity" evidence="12">
    <location>
        <begin position="1"/>
        <end position="19"/>
    </location>
</feature>
<keyword evidence="7 11" id="KW-0630">Potassium</keyword>
<dbReference type="PIRSF" id="PIRSF001296">
    <property type="entry name" value="K_ATPase_KdpC"/>
    <property type="match status" value="1"/>
</dbReference>
<keyword evidence="14" id="KW-1185">Reference proteome</keyword>
<keyword evidence="8 11" id="KW-1133">Transmembrane helix</keyword>
<evidence type="ECO:0000256" key="5">
    <source>
        <dbReference type="ARBA" id="ARBA00022741"/>
    </source>
</evidence>
<dbReference type="Pfam" id="PF02669">
    <property type="entry name" value="KdpC"/>
    <property type="match status" value="1"/>
</dbReference>
<comment type="subcellular location">
    <subcellularLocation>
        <location evidence="11">Cell membrane</location>
        <topology evidence="11">Single-pass membrane protein</topology>
    </subcellularLocation>
</comment>
<evidence type="ECO:0000256" key="9">
    <source>
        <dbReference type="ARBA" id="ARBA00023065"/>
    </source>
</evidence>
<feature type="transmembrane region" description="Helical" evidence="11">
    <location>
        <begin position="40"/>
        <end position="60"/>
    </location>
</feature>
<keyword evidence="6 11" id="KW-0067">ATP-binding</keyword>
<sequence length="214" mass="22537">MSTTTPTSAATSAPTSSGRSRTRTVHLGSFGRQTVAGLRMLLVMTVLVGVLYPAVVWAVGQAAFRDQASGSLVRRDGVVVGSSLLGQQWTGPQWFHSRPSVSEYAGDTSGGSNLTATDPRLLREVAQRRAALGAGGASAPADALTASASGLDPHISPEYAAAQVFRVARARGLTTEQVRRLVTDHTQRRTLGYLGMPRVDVLELNLALDAAARR</sequence>
<evidence type="ECO:0000256" key="7">
    <source>
        <dbReference type="ARBA" id="ARBA00022958"/>
    </source>
</evidence>
<evidence type="ECO:0000256" key="6">
    <source>
        <dbReference type="ARBA" id="ARBA00022840"/>
    </source>
</evidence>
<evidence type="ECO:0000313" key="14">
    <source>
        <dbReference type="Proteomes" id="UP001528912"/>
    </source>
</evidence>
<evidence type="ECO:0000256" key="8">
    <source>
        <dbReference type="ARBA" id="ARBA00022989"/>
    </source>
</evidence>
<dbReference type="NCBIfam" id="TIGR00681">
    <property type="entry name" value="kdpC"/>
    <property type="match status" value="1"/>
</dbReference>
<evidence type="ECO:0000256" key="12">
    <source>
        <dbReference type="SAM" id="MobiDB-lite"/>
    </source>
</evidence>
<comment type="caution">
    <text evidence="13">The sequence shown here is derived from an EMBL/GenBank/DDBJ whole genome shotgun (WGS) entry which is preliminary data.</text>
</comment>
<dbReference type="EMBL" id="JAROAV010000033">
    <property type="protein sequence ID" value="MDF8265306.1"/>
    <property type="molecule type" value="Genomic_DNA"/>
</dbReference>
<comment type="function">
    <text evidence="11">Part of the high-affinity ATP-driven potassium transport (or Kdp) system, which catalyzes the hydrolysis of ATP coupled with the electrogenic transport of potassium into the cytoplasm. This subunit acts as a catalytic chaperone that increases the ATP-binding affinity of the ATP-hydrolyzing subunit KdpB by the formation of a transient KdpB/KdpC/ATP ternary complex.</text>
</comment>
<keyword evidence="10 11" id="KW-0472">Membrane</keyword>
<protein>
    <recommendedName>
        <fullName evidence="11">Potassium-transporting ATPase KdpC subunit</fullName>
    </recommendedName>
    <alternativeName>
        <fullName evidence="11">ATP phosphohydrolase [potassium-transporting] C chain</fullName>
    </alternativeName>
    <alternativeName>
        <fullName evidence="11">Potassium-binding and translocating subunit C</fullName>
    </alternativeName>
    <alternativeName>
        <fullName evidence="11">Potassium-translocating ATPase C chain</fullName>
    </alternativeName>
</protein>
<dbReference type="Proteomes" id="UP001528912">
    <property type="component" value="Unassembled WGS sequence"/>
</dbReference>
<comment type="similarity">
    <text evidence="11">Belongs to the KdpC family.</text>
</comment>
<dbReference type="InterPro" id="IPR003820">
    <property type="entry name" value="KdpC"/>
</dbReference>
<keyword evidence="4 11" id="KW-0812">Transmembrane</keyword>
<keyword evidence="9 11" id="KW-0406">Ion transport</keyword>
<keyword evidence="3 11" id="KW-0633">Potassium transport</keyword>
<evidence type="ECO:0000313" key="13">
    <source>
        <dbReference type="EMBL" id="MDF8265306.1"/>
    </source>
</evidence>
<evidence type="ECO:0000256" key="2">
    <source>
        <dbReference type="ARBA" id="ARBA00022475"/>
    </source>
</evidence>
<name>A0ABT6C8Q7_9MICO</name>
<evidence type="ECO:0000256" key="3">
    <source>
        <dbReference type="ARBA" id="ARBA00022538"/>
    </source>
</evidence>
<feature type="region of interest" description="Disordered" evidence="12">
    <location>
        <begin position="1"/>
        <end position="25"/>
    </location>
</feature>
<evidence type="ECO:0000256" key="10">
    <source>
        <dbReference type="ARBA" id="ARBA00023136"/>
    </source>
</evidence>
<keyword evidence="1 11" id="KW-0813">Transport</keyword>
<dbReference type="HAMAP" id="MF_00276">
    <property type="entry name" value="KdpC"/>
    <property type="match status" value="1"/>
</dbReference>
<evidence type="ECO:0000256" key="11">
    <source>
        <dbReference type="HAMAP-Rule" id="MF_00276"/>
    </source>
</evidence>
<keyword evidence="5 11" id="KW-0547">Nucleotide-binding</keyword>
<gene>
    <name evidence="11 13" type="primary">kdpC</name>
    <name evidence="13" type="ORF">P4R38_13720</name>
</gene>
<comment type="subunit">
    <text evidence="11">The system is composed of three essential subunits: KdpA, KdpB and KdpC.</text>
</comment>
<proteinExistence type="inferred from homology"/>
<dbReference type="NCBIfam" id="NF001454">
    <property type="entry name" value="PRK00315.1"/>
    <property type="match status" value="1"/>
</dbReference>
<keyword evidence="2 11" id="KW-1003">Cell membrane</keyword>
<accession>A0ABT6C8Q7</accession>
<dbReference type="PANTHER" id="PTHR30042:SF2">
    <property type="entry name" value="POTASSIUM-TRANSPORTING ATPASE KDPC SUBUNIT"/>
    <property type="match status" value="1"/>
</dbReference>
<reference evidence="13 14" key="1">
    <citation type="submission" date="2023-03" db="EMBL/GenBank/DDBJ databases">
        <title>YIM 133296 draft genome.</title>
        <authorList>
            <person name="Xiong L."/>
        </authorList>
    </citation>
    <scope>NUCLEOTIDE SEQUENCE [LARGE SCALE GENOMIC DNA]</scope>
    <source>
        <strain evidence="13 14">YIM 133296</strain>
    </source>
</reference>